<feature type="region of interest" description="Disordered" evidence="1">
    <location>
        <begin position="148"/>
        <end position="172"/>
    </location>
</feature>
<protein>
    <submittedName>
        <fullName evidence="2">Uncharacterized protein</fullName>
    </submittedName>
</protein>
<feature type="region of interest" description="Disordered" evidence="1">
    <location>
        <begin position="65"/>
        <end position="86"/>
    </location>
</feature>
<feature type="compositionally biased region" description="Polar residues" evidence="1">
    <location>
        <begin position="148"/>
        <end position="157"/>
    </location>
</feature>
<gene>
    <name evidence="2" type="ORF">QYF61_021701</name>
</gene>
<keyword evidence="3" id="KW-1185">Reference proteome</keyword>
<dbReference type="Proteomes" id="UP001333110">
    <property type="component" value="Unassembled WGS sequence"/>
</dbReference>
<dbReference type="EMBL" id="JAUNZN010000001">
    <property type="protein sequence ID" value="KAK4832302.1"/>
    <property type="molecule type" value="Genomic_DNA"/>
</dbReference>
<evidence type="ECO:0000313" key="2">
    <source>
        <dbReference type="EMBL" id="KAK4832302.1"/>
    </source>
</evidence>
<proteinExistence type="predicted"/>
<evidence type="ECO:0000256" key="1">
    <source>
        <dbReference type="SAM" id="MobiDB-lite"/>
    </source>
</evidence>
<feature type="compositionally biased region" description="Low complexity" evidence="1">
    <location>
        <begin position="76"/>
        <end position="86"/>
    </location>
</feature>
<comment type="caution">
    <text evidence="2">The sequence shown here is derived from an EMBL/GenBank/DDBJ whole genome shotgun (WGS) entry which is preliminary data.</text>
</comment>
<evidence type="ECO:0000313" key="3">
    <source>
        <dbReference type="Proteomes" id="UP001333110"/>
    </source>
</evidence>
<dbReference type="AlphaFoldDB" id="A0AAN7NVB8"/>
<name>A0AAN7NVB8_MYCAM</name>
<accession>A0AAN7NVB8</accession>
<sequence>MGKCLGWWSPPMFWNFTPEQVQNPEKLVEYLEKVCCHPDNSKEIQITAMCWGLAHAYQDLFNTIENPQGSGDKTTDTTATPAPPATGTMATVAPPATGTAAIPDNSVTGTGVTPAPLPETGTAAILASSATSTAVTPALLRQALRFNQGTNPCQDQSPLYRRRNPGSESQLI</sequence>
<organism evidence="2 3">
    <name type="scientific">Mycteria americana</name>
    <name type="common">Wood stork</name>
    <dbReference type="NCBI Taxonomy" id="33587"/>
    <lineage>
        <taxon>Eukaryota</taxon>
        <taxon>Metazoa</taxon>
        <taxon>Chordata</taxon>
        <taxon>Craniata</taxon>
        <taxon>Vertebrata</taxon>
        <taxon>Euteleostomi</taxon>
        <taxon>Archelosauria</taxon>
        <taxon>Archosauria</taxon>
        <taxon>Dinosauria</taxon>
        <taxon>Saurischia</taxon>
        <taxon>Theropoda</taxon>
        <taxon>Coelurosauria</taxon>
        <taxon>Aves</taxon>
        <taxon>Neognathae</taxon>
        <taxon>Neoaves</taxon>
        <taxon>Aequornithes</taxon>
        <taxon>Ciconiiformes</taxon>
        <taxon>Ciconiidae</taxon>
        <taxon>Mycteria</taxon>
    </lineage>
</organism>
<reference evidence="2 3" key="1">
    <citation type="journal article" date="2023" name="J. Hered.">
        <title>Chromosome-level genome of the wood stork (Mycteria americana) provides insight into avian chromosome evolution.</title>
        <authorList>
            <person name="Flamio R. Jr."/>
            <person name="Ramstad K.M."/>
        </authorList>
    </citation>
    <scope>NUCLEOTIDE SEQUENCE [LARGE SCALE GENOMIC DNA]</scope>
    <source>
        <strain evidence="2">JAX WOST 10</strain>
    </source>
</reference>